<evidence type="ECO:0000256" key="1">
    <source>
        <dbReference type="ARBA" id="ARBA00004496"/>
    </source>
</evidence>
<keyword evidence="15" id="KW-0808">Transferase</keyword>
<organism evidence="15 16">
    <name type="scientific">Desulfotruncus arcticus DSM 17038</name>
    <dbReference type="NCBI Taxonomy" id="1121424"/>
    <lineage>
        <taxon>Bacteria</taxon>
        <taxon>Bacillati</taxon>
        <taxon>Bacillota</taxon>
        <taxon>Clostridia</taxon>
        <taxon>Eubacteriales</taxon>
        <taxon>Desulfallaceae</taxon>
        <taxon>Desulfotruncus</taxon>
    </lineage>
</organism>
<dbReference type="EC" id="4.3.2.10" evidence="12"/>
<evidence type="ECO:0000256" key="12">
    <source>
        <dbReference type="HAMAP-Rule" id="MF_00278"/>
    </source>
</evidence>
<name>A0A1I2N5V4_9FIRM</name>
<keyword evidence="9 12" id="KW-0456">Lyase</keyword>
<dbReference type="InterPro" id="IPR017926">
    <property type="entry name" value="GATASE"/>
</dbReference>
<evidence type="ECO:0000256" key="2">
    <source>
        <dbReference type="ARBA" id="ARBA00005091"/>
    </source>
</evidence>
<evidence type="ECO:0000256" key="4">
    <source>
        <dbReference type="ARBA" id="ARBA00022490"/>
    </source>
</evidence>
<dbReference type="CDD" id="cd01748">
    <property type="entry name" value="GATase1_IGP_Synthase"/>
    <property type="match status" value="1"/>
</dbReference>
<evidence type="ECO:0000256" key="13">
    <source>
        <dbReference type="PIRSR" id="PIRSR000495-1"/>
    </source>
</evidence>
<dbReference type="Gene3D" id="3.40.50.880">
    <property type="match status" value="1"/>
</dbReference>
<feature type="active site" description="Nucleophile" evidence="12 13">
    <location>
        <position position="79"/>
    </location>
</feature>
<evidence type="ECO:0000256" key="11">
    <source>
        <dbReference type="ARBA" id="ARBA00049534"/>
    </source>
</evidence>
<evidence type="ECO:0000256" key="3">
    <source>
        <dbReference type="ARBA" id="ARBA00011152"/>
    </source>
</evidence>
<dbReference type="GO" id="GO:0016829">
    <property type="term" value="F:lyase activity"/>
    <property type="evidence" value="ECO:0007669"/>
    <property type="project" value="UniProtKB-KW"/>
</dbReference>
<comment type="catalytic activity">
    <reaction evidence="11 12">
        <text>L-glutamine + H2O = L-glutamate + NH4(+)</text>
        <dbReference type="Rhea" id="RHEA:15889"/>
        <dbReference type="ChEBI" id="CHEBI:15377"/>
        <dbReference type="ChEBI" id="CHEBI:28938"/>
        <dbReference type="ChEBI" id="CHEBI:29985"/>
        <dbReference type="ChEBI" id="CHEBI:58359"/>
        <dbReference type="EC" id="3.5.1.2"/>
    </reaction>
</comment>
<dbReference type="GO" id="GO:0000107">
    <property type="term" value="F:imidazoleglycerol-phosphate synthase activity"/>
    <property type="evidence" value="ECO:0007669"/>
    <property type="project" value="UniProtKB-UniRule"/>
</dbReference>
<dbReference type="RefSeq" id="WP_092467901.1">
    <property type="nucleotide sequence ID" value="NZ_FOOX01000001.1"/>
</dbReference>
<dbReference type="Pfam" id="PF00117">
    <property type="entry name" value="GATase"/>
    <property type="match status" value="1"/>
</dbReference>
<gene>
    <name evidence="12" type="primary">hisH</name>
    <name evidence="15" type="ORF">SAMN05660649_00250</name>
</gene>
<dbReference type="UniPathway" id="UPA00031">
    <property type="reaction ID" value="UER00010"/>
</dbReference>
<evidence type="ECO:0000313" key="15">
    <source>
        <dbReference type="EMBL" id="SFF96781.1"/>
    </source>
</evidence>
<evidence type="ECO:0000256" key="5">
    <source>
        <dbReference type="ARBA" id="ARBA00022605"/>
    </source>
</evidence>
<keyword evidence="4 12" id="KW-0963">Cytoplasm</keyword>
<dbReference type="NCBIfam" id="TIGR01855">
    <property type="entry name" value="IMP_synth_hisH"/>
    <property type="match status" value="1"/>
</dbReference>
<dbReference type="PROSITE" id="PS51274">
    <property type="entry name" value="GATASE_COBBQ"/>
    <property type="match status" value="1"/>
</dbReference>
<dbReference type="HAMAP" id="MF_00278">
    <property type="entry name" value="HisH"/>
    <property type="match status" value="1"/>
</dbReference>
<evidence type="ECO:0000256" key="7">
    <source>
        <dbReference type="ARBA" id="ARBA00022962"/>
    </source>
</evidence>
<dbReference type="GO" id="GO:0005737">
    <property type="term" value="C:cytoplasm"/>
    <property type="evidence" value="ECO:0007669"/>
    <property type="project" value="UniProtKB-SubCell"/>
</dbReference>
<dbReference type="EC" id="3.5.1.2" evidence="12"/>
<keyword evidence="7 12" id="KW-0315">Glutamine amidotransferase</keyword>
<dbReference type="PANTHER" id="PTHR42701">
    <property type="entry name" value="IMIDAZOLE GLYCEROL PHOSPHATE SYNTHASE SUBUNIT HISH"/>
    <property type="match status" value="1"/>
</dbReference>
<reference evidence="16" key="1">
    <citation type="submission" date="2016-10" db="EMBL/GenBank/DDBJ databases">
        <authorList>
            <person name="Varghese N."/>
            <person name="Submissions S."/>
        </authorList>
    </citation>
    <scope>NUCLEOTIDE SEQUENCE [LARGE SCALE GENOMIC DNA]</scope>
    <source>
        <strain evidence="16">DSM 17038</strain>
    </source>
</reference>
<protein>
    <recommendedName>
        <fullName evidence="12">Imidazole glycerol phosphate synthase subunit HisH</fullName>
        <ecNumber evidence="12">4.3.2.10</ecNumber>
    </recommendedName>
    <alternativeName>
        <fullName evidence="12">IGP synthase glutaminase subunit</fullName>
        <ecNumber evidence="12">3.5.1.2</ecNumber>
    </alternativeName>
    <alternativeName>
        <fullName evidence="12">IGP synthase subunit HisH</fullName>
    </alternativeName>
    <alternativeName>
        <fullName evidence="12">ImGP synthase subunit HisH</fullName>
        <shortName evidence="12">IGPS subunit HisH</shortName>
    </alternativeName>
</protein>
<feature type="active site" evidence="12 13">
    <location>
        <position position="183"/>
    </location>
</feature>
<keyword evidence="6 12" id="KW-0378">Hydrolase</keyword>
<accession>A0A1I2N5V4</accession>
<keyword evidence="16" id="KW-1185">Reference proteome</keyword>
<dbReference type="AlphaFoldDB" id="A0A1I2N5V4"/>
<dbReference type="FunFam" id="3.40.50.880:FF:000009">
    <property type="entry name" value="Imidazole glycerol phosphate synthase subunit HisH"/>
    <property type="match status" value="1"/>
</dbReference>
<dbReference type="SUPFAM" id="SSF52317">
    <property type="entry name" value="Class I glutamine amidotransferase-like"/>
    <property type="match status" value="1"/>
</dbReference>
<evidence type="ECO:0000313" key="16">
    <source>
        <dbReference type="Proteomes" id="UP000199337"/>
    </source>
</evidence>
<dbReference type="PANTHER" id="PTHR42701:SF1">
    <property type="entry name" value="IMIDAZOLE GLYCEROL PHOSPHATE SYNTHASE SUBUNIT HISH"/>
    <property type="match status" value="1"/>
</dbReference>
<dbReference type="STRING" id="341036.SAMN05660649_00250"/>
<evidence type="ECO:0000256" key="10">
    <source>
        <dbReference type="ARBA" id="ARBA00047838"/>
    </source>
</evidence>
<sequence>MIAIIDYGMGNLRSVAKGFEKVGIDVGVTNNPADLSSAGGVVLPGVGAFSDAMDSLLQQGMIESIYRVVEEGKPFLGICLGLQLLFEASEEWGTTKGLGLLPGRVKKLPSGVKIPHMGWNTLKFKRECPLFDGIPEDSAFYFVHSYFVDPSDPTDIVGATEYGIEFTSVAARNNVFGIQFHPEKSSALGLQILKNFGRLVERC</sequence>
<dbReference type="InterPro" id="IPR029062">
    <property type="entry name" value="Class_I_gatase-like"/>
</dbReference>
<dbReference type="GO" id="GO:0004359">
    <property type="term" value="F:glutaminase activity"/>
    <property type="evidence" value="ECO:0007669"/>
    <property type="project" value="UniProtKB-EC"/>
</dbReference>
<keyword evidence="5 12" id="KW-0028">Amino-acid biosynthesis</keyword>
<evidence type="ECO:0000256" key="9">
    <source>
        <dbReference type="ARBA" id="ARBA00023239"/>
    </source>
</evidence>
<dbReference type="PROSITE" id="PS51273">
    <property type="entry name" value="GATASE_TYPE_1"/>
    <property type="match status" value="1"/>
</dbReference>
<comment type="subcellular location">
    <subcellularLocation>
        <location evidence="1 12">Cytoplasm</location>
    </subcellularLocation>
</comment>
<dbReference type="OrthoDB" id="9807137at2"/>
<dbReference type="EMBL" id="FOOX01000001">
    <property type="protein sequence ID" value="SFF96781.1"/>
    <property type="molecule type" value="Genomic_DNA"/>
</dbReference>
<feature type="domain" description="Glutamine amidotransferase" evidence="14">
    <location>
        <begin position="4"/>
        <end position="196"/>
    </location>
</feature>
<dbReference type="Proteomes" id="UP000199337">
    <property type="component" value="Unassembled WGS sequence"/>
</dbReference>
<proteinExistence type="inferred from homology"/>
<evidence type="ECO:0000256" key="6">
    <source>
        <dbReference type="ARBA" id="ARBA00022801"/>
    </source>
</evidence>
<dbReference type="InterPro" id="IPR010139">
    <property type="entry name" value="Imidazole-glycPsynth_HisH"/>
</dbReference>
<keyword evidence="8 12" id="KW-0368">Histidine biosynthesis</keyword>
<comment type="pathway">
    <text evidence="2 12">Amino-acid biosynthesis; L-histidine biosynthesis; L-histidine from 5-phospho-alpha-D-ribose 1-diphosphate: step 5/9.</text>
</comment>
<evidence type="ECO:0000256" key="8">
    <source>
        <dbReference type="ARBA" id="ARBA00023102"/>
    </source>
</evidence>
<feature type="active site" evidence="12 13">
    <location>
        <position position="181"/>
    </location>
</feature>
<dbReference type="PIRSF" id="PIRSF000495">
    <property type="entry name" value="Amidotransf_hisH"/>
    <property type="match status" value="1"/>
</dbReference>
<dbReference type="GO" id="GO:0000105">
    <property type="term" value="P:L-histidine biosynthetic process"/>
    <property type="evidence" value="ECO:0007669"/>
    <property type="project" value="UniProtKB-UniRule"/>
</dbReference>
<comment type="subunit">
    <text evidence="3 12">Heterodimer of HisH and HisF.</text>
</comment>
<comment type="function">
    <text evidence="12">IGPS catalyzes the conversion of PRFAR and glutamine to IGP, AICAR and glutamate. The HisH subunit catalyzes the hydrolysis of glutamine to glutamate and ammonia as part of the synthesis of IGP and AICAR. The resulting ammonia molecule is channeled to the active site of HisF.</text>
</comment>
<comment type="catalytic activity">
    <reaction evidence="10 12">
        <text>5-[(5-phospho-1-deoxy-D-ribulos-1-ylimino)methylamino]-1-(5-phospho-beta-D-ribosyl)imidazole-4-carboxamide + L-glutamine = D-erythro-1-(imidazol-4-yl)glycerol 3-phosphate + 5-amino-1-(5-phospho-beta-D-ribosyl)imidazole-4-carboxamide + L-glutamate + H(+)</text>
        <dbReference type="Rhea" id="RHEA:24793"/>
        <dbReference type="ChEBI" id="CHEBI:15378"/>
        <dbReference type="ChEBI" id="CHEBI:29985"/>
        <dbReference type="ChEBI" id="CHEBI:58278"/>
        <dbReference type="ChEBI" id="CHEBI:58359"/>
        <dbReference type="ChEBI" id="CHEBI:58475"/>
        <dbReference type="ChEBI" id="CHEBI:58525"/>
        <dbReference type="EC" id="4.3.2.10"/>
    </reaction>
</comment>
<evidence type="ECO:0000259" key="14">
    <source>
        <dbReference type="Pfam" id="PF00117"/>
    </source>
</evidence>